<evidence type="ECO:0000256" key="2">
    <source>
        <dbReference type="ARBA" id="ARBA00023125"/>
    </source>
</evidence>
<dbReference type="AlphaFoldDB" id="A0A386H077"/>
<dbReference type="SUPFAM" id="SSF46785">
    <property type="entry name" value="Winged helix' DNA-binding domain"/>
    <property type="match status" value="1"/>
</dbReference>
<dbReference type="KEGG" id="cfer:D4Z93_00180"/>
<keyword evidence="3" id="KW-0804">Transcription</keyword>
<accession>A0A386H077</accession>
<dbReference type="PANTHER" id="PTHR35790">
    <property type="entry name" value="HTH-TYPE TRANSCRIPTIONAL REGULATOR PCHR"/>
    <property type="match status" value="1"/>
</dbReference>
<dbReference type="OrthoDB" id="5461037at2"/>
<evidence type="ECO:0000256" key="1">
    <source>
        <dbReference type="ARBA" id="ARBA00023015"/>
    </source>
</evidence>
<organism evidence="5 6">
    <name type="scientific">Clostridium fermenticellae</name>
    <dbReference type="NCBI Taxonomy" id="2068654"/>
    <lineage>
        <taxon>Bacteria</taxon>
        <taxon>Bacillati</taxon>
        <taxon>Bacillota</taxon>
        <taxon>Clostridia</taxon>
        <taxon>Eubacteriales</taxon>
        <taxon>Clostridiaceae</taxon>
        <taxon>Clostridium</taxon>
    </lineage>
</organism>
<evidence type="ECO:0000313" key="6">
    <source>
        <dbReference type="Proteomes" id="UP000266301"/>
    </source>
</evidence>
<dbReference type="PROSITE" id="PS50995">
    <property type="entry name" value="HTH_MARR_2"/>
    <property type="match status" value="1"/>
</dbReference>
<dbReference type="Proteomes" id="UP000266301">
    <property type="component" value="Chromosome"/>
</dbReference>
<dbReference type="EMBL" id="CP032416">
    <property type="protein sequence ID" value="AYD39071.1"/>
    <property type="molecule type" value="Genomic_DNA"/>
</dbReference>
<dbReference type="Gene3D" id="1.10.10.10">
    <property type="entry name" value="Winged helix-like DNA-binding domain superfamily/Winged helix DNA-binding domain"/>
    <property type="match status" value="1"/>
</dbReference>
<reference evidence="5 6" key="1">
    <citation type="journal article" date="2019" name="Int. J. Syst. Evol. Microbiol.">
        <title>Clostridium fermenticellae sp. nov., isolated from the mud in a fermentation cellar for the production of the Chinese liquor, baijiu.</title>
        <authorList>
            <person name="Xu P.X."/>
            <person name="Chai L.J."/>
            <person name="Qiu T."/>
            <person name="Zhang X.J."/>
            <person name="Lu Z.M."/>
            <person name="Xiao C."/>
            <person name="Wang S.T."/>
            <person name="Shen C.H."/>
            <person name="Shi J.S."/>
            <person name="Xu Z.H."/>
        </authorList>
    </citation>
    <scope>NUCLEOTIDE SEQUENCE [LARGE SCALE GENOMIC DNA]</scope>
    <source>
        <strain evidence="5 6">JN500901</strain>
    </source>
</reference>
<gene>
    <name evidence="5" type="ORF">D4Z93_00180</name>
</gene>
<feature type="domain" description="HTH marR-type" evidence="4">
    <location>
        <begin position="6"/>
        <end position="151"/>
    </location>
</feature>
<dbReference type="SMART" id="SM00347">
    <property type="entry name" value="HTH_MARR"/>
    <property type="match status" value="1"/>
</dbReference>
<dbReference type="InterPro" id="IPR036388">
    <property type="entry name" value="WH-like_DNA-bd_sf"/>
</dbReference>
<evidence type="ECO:0000256" key="3">
    <source>
        <dbReference type="ARBA" id="ARBA00023163"/>
    </source>
</evidence>
<dbReference type="Pfam" id="PF12802">
    <property type="entry name" value="MarR_2"/>
    <property type="match status" value="1"/>
</dbReference>
<dbReference type="GO" id="GO:0003677">
    <property type="term" value="F:DNA binding"/>
    <property type="evidence" value="ECO:0007669"/>
    <property type="project" value="UniProtKB-KW"/>
</dbReference>
<dbReference type="InterPro" id="IPR036390">
    <property type="entry name" value="WH_DNA-bd_sf"/>
</dbReference>
<dbReference type="InterPro" id="IPR000835">
    <property type="entry name" value="HTH_MarR-typ"/>
</dbReference>
<protein>
    <submittedName>
        <fullName evidence="5">MarR family transcriptional regulator</fullName>
    </submittedName>
</protein>
<keyword evidence="6" id="KW-1185">Reference proteome</keyword>
<evidence type="ECO:0000259" key="4">
    <source>
        <dbReference type="PROSITE" id="PS50995"/>
    </source>
</evidence>
<evidence type="ECO:0000313" key="5">
    <source>
        <dbReference type="EMBL" id="AYD39071.1"/>
    </source>
</evidence>
<name>A0A386H077_9CLOT</name>
<dbReference type="PANTHER" id="PTHR35790:SF4">
    <property type="entry name" value="HTH-TYPE TRANSCRIPTIONAL REGULATOR PCHR"/>
    <property type="match status" value="1"/>
</dbReference>
<keyword evidence="1" id="KW-0805">Transcription regulation</keyword>
<keyword evidence="2" id="KW-0238">DNA-binding</keyword>
<dbReference type="GO" id="GO:0003700">
    <property type="term" value="F:DNA-binding transcription factor activity"/>
    <property type="evidence" value="ECO:0007669"/>
    <property type="project" value="InterPro"/>
</dbReference>
<dbReference type="InterPro" id="IPR052067">
    <property type="entry name" value="Metal_resp_HTH_trans_reg"/>
</dbReference>
<proteinExistence type="predicted"/>
<sequence>MYTICSMDKNYIIKKIPRKLLNIINNFNESDKKARDFGTDEMLHLSEIHLIEFIGDNEKLSVSEIARRKNITKAAVSKTLVRLEDKKLIIKDINPDNRTQIIISLTRKGWTAYCEHKKYHENINKIIFSCVNNNSKEDINAIYNFLDQLENLL</sequence>